<dbReference type="InterPro" id="IPR004360">
    <property type="entry name" value="Glyas_Fos-R_dOase_dom"/>
</dbReference>
<dbReference type="Pfam" id="PF00903">
    <property type="entry name" value="Glyoxalase"/>
    <property type="match status" value="1"/>
</dbReference>
<dbReference type="Gene3D" id="3.10.180.10">
    <property type="entry name" value="2,3-Dihydroxybiphenyl 1,2-Dioxygenase, domain 1"/>
    <property type="match status" value="1"/>
</dbReference>
<name>A0A077KY03_9ACTN</name>
<evidence type="ECO:0000313" key="2">
    <source>
        <dbReference type="EMBL" id="BAP34769.1"/>
    </source>
</evidence>
<sequence>MTRMIYVHLPVKDLSVSTAFFEKLGFALNPEFSGDDVACVDFGEAVHAMLLTEPFYRTFTDREIADARKVSETLLCLTADSRAEVDRLVDTAIASGGSAAGHVKDQGPVYSRGFADPDGHHWEIMFMDVAALAQG</sequence>
<dbReference type="InterPro" id="IPR029068">
    <property type="entry name" value="Glyas_Bleomycin-R_OHBP_Dase"/>
</dbReference>
<dbReference type="InterPro" id="IPR037523">
    <property type="entry name" value="VOC_core"/>
</dbReference>
<dbReference type="AlphaFoldDB" id="A0A077KY03"/>
<dbReference type="PROSITE" id="PS51819">
    <property type="entry name" value="VOC"/>
    <property type="match status" value="1"/>
</dbReference>
<reference evidence="2" key="1">
    <citation type="journal article" date="2013" name="J. Antibiot.">
        <title>Identification of the incednine biosynthetic gene cluster: characterization of novel beta-glutamate-beta-decarboxylase IdnL3.</title>
        <authorList>
            <person name="Takaishi M."/>
            <person name="Kudo F."/>
            <person name="Eguchi T."/>
        </authorList>
    </citation>
    <scope>NUCLEOTIDE SEQUENCE</scope>
    <source>
        <strain evidence="2">ML694-90F3</strain>
    </source>
</reference>
<dbReference type="PANTHER" id="PTHR36503">
    <property type="entry name" value="BLR2520 PROTEIN"/>
    <property type="match status" value="1"/>
</dbReference>
<dbReference type="SUPFAM" id="SSF54593">
    <property type="entry name" value="Glyoxalase/Bleomycin resistance protein/Dihydroxybiphenyl dioxygenase"/>
    <property type="match status" value="1"/>
</dbReference>
<accession>A0A077KY03</accession>
<evidence type="ECO:0000259" key="1">
    <source>
        <dbReference type="PROSITE" id="PS51819"/>
    </source>
</evidence>
<proteinExistence type="predicted"/>
<dbReference type="EMBL" id="AB767280">
    <property type="protein sequence ID" value="BAP34769.1"/>
    <property type="molecule type" value="Genomic_DNA"/>
</dbReference>
<dbReference type="PANTHER" id="PTHR36503:SF2">
    <property type="entry name" value="BLR2408 PROTEIN"/>
    <property type="match status" value="1"/>
</dbReference>
<feature type="domain" description="VOC" evidence="1">
    <location>
        <begin position="3"/>
        <end position="127"/>
    </location>
</feature>
<protein>
    <recommendedName>
        <fullName evidence="1">VOC domain-containing protein</fullName>
    </recommendedName>
</protein>
<organism evidence="2">
    <name type="scientific">Streptomyces sp. ML694-90F3</name>
    <dbReference type="NCBI Taxonomy" id="1265536"/>
    <lineage>
        <taxon>Bacteria</taxon>
        <taxon>Bacillati</taxon>
        <taxon>Actinomycetota</taxon>
        <taxon>Actinomycetes</taxon>
        <taxon>Kitasatosporales</taxon>
        <taxon>Streptomycetaceae</taxon>
        <taxon>Streptomyces</taxon>
    </lineage>
</organism>